<accession>A0A0R0LRR5</accession>
<dbReference type="InterPro" id="IPR038717">
    <property type="entry name" value="Tc1-like_DDE_dom"/>
</dbReference>
<name>A0A0R0LRR5_9MICR</name>
<gene>
    <name evidence="2" type="ORF">M153_139030002</name>
</gene>
<dbReference type="Pfam" id="PF13358">
    <property type="entry name" value="DDE_3"/>
    <property type="match status" value="1"/>
</dbReference>
<dbReference type="EMBL" id="LGUB01001285">
    <property type="protein sequence ID" value="KRH92026.1"/>
    <property type="molecule type" value="Genomic_DNA"/>
</dbReference>
<sequence>RKMTPPIFQYIDDMLSEDASYTLAFMSQKIFEKFNIRLSTSTIDRSLTNLHFSLKTLTPVPIGRNYEVTIQKRRIFEREFTFLNYVTNSSDFAFIDEVSFSLTTRVLKGRLRIGQSAYKSVRNIRSRKFSIIAAVTNQQPIFFKNNISSVNGSDFAEFVIDLKVECARICIKNQIFIYIMHLVTDQRLCRSS</sequence>
<evidence type="ECO:0000259" key="1">
    <source>
        <dbReference type="Pfam" id="PF13358"/>
    </source>
</evidence>
<feature type="non-terminal residue" evidence="2">
    <location>
        <position position="1"/>
    </location>
</feature>
<dbReference type="VEuPathDB" id="MicrosporidiaDB:M153_139030002"/>
<reference evidence="2 3" key="1">
    <citation type="submission" date="2015-07" db="EMBL/GenBank/DDBJ databases">
        <title>The genome of Pseudoloma neurophilia, a relevant intracellular parasite of the zebrafish.</title>
        <authorList>
            <person name="Ndikumana S."/>
            <person name="Pelin A."/>
            <person name="Sanders J."/>
            <person name="Corradi N."/>
        </authorList>
    </citation>
    <scope>NUCLEOTIDE SEQUENCE [LARGE SCALE GENOMIC DNA]</scope>
    <source>
        <strain evidence="2 3">MK1</strain>
    </source>
</reference>
<dbReference type="AlphaFoldDB" id="A0A0R0LRR5"/>
<keyword evidence="3" id="KW-1185">Reference proteome</keyword>
<protein>
    <recommendedName>
        <fullName evidence="1">Tc1-like transposase DDE domain-containing protein</fullName>
    </recommendedName>
</protein>
<proteinExistence type="predicted"/>
<dbReference type="OrthoDB" id="2194526at2759"/>
<evidence type="ECO:0000313" key="2">
    <source>
        <dbReference type="EMBL" id="KRH92026.1"/>
    </source>
</evidence>
<evidence type="ECO:0000313" key="3">
    <source>
        <dbReference type="Proteomes" id="UP000051530"/>
    </source>
</evidence>
<feature type="domain" description="Tc1-like transposase DDE" evidence="1">
    <location>
        <begin position="92"/>
        <end position="169"/>
    </location>
</feature>
<dbReference type="Proteomes" id="UP000051530">
    <property type="component" value="Unassembled WGS sequence"/>
</dbReference>
<organism evidence="2 3">
    <name type="scientific">Pseudoloma neurophilia</name>
    <dbReference type="NCBI Taxonomy" id="146866"/>
    <lineage>
        <taxon>Eukaryota</taxon>
        <taxon>Fungi</taxon>
        <taxon>Fungi incertae sedis</taxon>
        <taxon>Microsporidia</taxon>
        <taxon>Pseudoloma</taxon>
    </lineage>
</organism>
<comment type="caution">
    <text evidence="2">The sequence shown here is derived from an EMBL/GenBank/DDBJ whole genome shotgun (WGS) entry which is preliminary data.</text>
</comment>